<dbReference type="AlphaFoldDB" id="A0A1T1DNA7"/>
<dbReference type="EMBL" id="MVIT01000065">
    <property type="protein sequence ID" value="OOV42334.1"/>
    <property type="molecule type" value="Genomic_DNA"/>
</dbReference>
<reference evidence="1 2" key="1">
    <citation type="submission" date="2017-02" db="EMBL/GenBank/DDBJ databases">
        <title>Comparative genomic analysis of Brazilian Leptospira kirschneri strains of different serogroups.</title>
        <authorList>
            <person name="Moreno L.Z."/>
            <person name="Miraglia F."/>
            <person name="Kremer F.S."/>
            <person name="Eslabao M.R."/>
            <person name="Lilenbaum W."/>
            <person name="Dellagostin O.A."/>
            <person name="Moreno A.M."/>
        </authorList>
    </citation>
    <scope>NUCLEOTIDE SEQUENCE [LARGE SCALE GENOMIC DNA]</scope>
    <source>
        <strain evidence="1 2">M110/06</strain>
    </source>
</reference>
<comment type="caution">
    <text evidence="1">The sequence shown here is derived from an EMBL/GenBank/DDBJ whole genome shotgun (WGS) entry which is preliminary data.</text>
</comment>
<organism evidence="1 2">
    <name type="scientific">Leptospira kirschneri serovar Pomona</name>
    <dbReference type="NCBI Taxonomy" id="561005"/>
    <lineage>
        <taxon>Bacteria</taxon>
        <taxon>Pseudomonadati</taxon>
        <taxon>Spirochaetota</taxon>
        <taxon>Spirochaetia</taxon>
        <taxon>Leptospirales</taxon>
        <taxon>Leptospiraceae</taxon>
        <taxon>Leptospira</taxon>
    </lineage>
</organism>
<accession>A0A1T1DNA7</accession>
<proteinExistence type="predicted"/>
<gene>
    <name evidence="1" type="ORF">B1J93_10360</name>
</gene>
<evidence type="ECO:0000313" key="2">
    <source>
        <dbReference type="Proteomes" id="UP000191008"/>
    </source>
</evidence>
<dbReference type="Proteomes" id="UP000191008">
    <property type="component" value="Unassembled WGS sequence"/>
</dbReference>
<evidence type="ECO:0000313" key="1">
    <source>
        <dbReference type="EMBL" id="OOV42334.1"/>
    </source>
</evidence>
<dbReference type="AntiFam" id="ANF00053">
    <property type="entry name" value="Translation of DNA repeat"/>
</dbReference>
<protein>
    <submittedName>
        <fullName evidence="1">Uncharacterized protein</fullName>
    </submittedName>
</protein>
<sequence length="61" mass="7284">MLFYKLELLKNSIVQFNKTISIARFHEIETDGEFIFQQLYCSSSYNFKSYFSERNFAVVPT</sequence>
<name>A0A1T1DNA7_9LEPT</name>